<keyword evidence="3" id="KW-0597">Phosphoprotein</keyword>
<dbReference type="OrthoDB" id="9781904at2"/>
<dbReference type="GO" id="GO:0000155">
    <property type="term" value="F:phosphorelay sensor kinase activity"/>
    <property type="evidence" value="ECO:0007669"/>
    <property type="project" value="InterPro"/>
</dbReference>
<dbReference type="InterPro" id="IPR003594">
    <property type="entry name" value="HATPase_dom"/>
</dbReference>
<keyword evidence="7" id="KW-0067">ATP-binding</keyword>
<feature type="transmembrane region" description="Helical" evidence="9">
    <location>
        <begin position="104"/>
        <end position="137"/>
    </location>
</feature>
<dbReference type="PANTHER" id="PTHR24421">
    <property type="entry name" value="NITRATE/NITRITE SENSOR PROTEIN NARX-RELATED"/>
    <property type="match status" value="1"/>
</dbReference>
<proteinExistence type="predicted"/>
<evidence type="ECO:0000256" key="3">
    <source>
        <dbReference type="ARBA" id="ARBA00022553"/>
    </source>
</evidence>
<feature type="transmembrane region" description="Helical" evidence="9">
    <location>
        <begin position="157"/>
        <end position="176"/>
    </location>
</feature>
<evidence type="ECO:0000256" key="7">
    <source>
        <dbReference type="ARBA" id="ARBA00022840"/>
    </source>
</evidence>
<dbReference type="SUPFAM" id="SSF55874">
    <property type="entry name" value="ATPase domain of HSP90 chaperone/DNA topoisomerase II/histidine kinase"/>
    <property type="match status" value="1"/>
</dbReference>
<dbReference type="Gene3D" id="1.20.5.1930">
    <property type="match status" value="1"/>
</dbReference>
<gene>
    <name evidence="12" type="ORF">EXM22_01600</name>
</gene>
<dbReference type="EMBL" id="CP036150">
    <property type="protein sequence ID" value="QEN06748.1"/>
    <property type="molecule type" value="Genomic_DNA"/>
</dbReference>
<dbReference type="GO" id="GO:0016020">
    <property type="term" value="C:membrane"/>
    <property type="evidence" value="ECO:0007669"/>
    <property type="project" value="InterPro"/>
</dbReference>
<evidence type="ECO:0000256" key="5">
    <source>
        <dbReference type="ARBA" id="ARBA00022741"/>
    </source>
</evidence>
<dbReference type="AlphaFoldDB" id="A0A5C1QHJ9"/>
<dbReference type="InterPro" id="IPR036890">
    <property type="entry name" value="HATPase_C_sf"/>
</dbReference>
<evidence type="ECO:0000256" key="9">
    <source>
        <dbReference type="SAM" id="Phobius"/>
    </source>
</evidence>
<evidence type="ECO:0000259" key="11">
    <source>
        <dbReference type="Pfam" id="PF07730"/>
    </source>
</evidence>
<dbReference type="Pfam" id="PF02518">
    <property type="entry name" value="HATPase_c"/>
    <property type="match status" value="1"/>
</dbReference>
<comment type="catalytic activity">
    <reaction evidence="1">
        <text>ATP + protein L-histidine = ADP + protein N-phospho-L-histidine.</text>
        <dbReference type="EC" id="2.7.13.3"/>
    </reaction>
</comment>
<organism evidence="12 13">
    <name type="scientific">Oceanispirochaeta crateris</name>
    <dbReference type="NCBI Taxonomy" id="2518645"/>
    <lineage>
        <taxon>Bacteria</taxon>
        <taxon>Pseudomonadati</taxon>
        <taxon>Spirochaetota</taxon>
        <taxon>Spirochaetia</taxon>
        <taxon>Spirochaetales</taxon>
        <taxon>Spirochaetaceae</taxon>
        <taxon>Oceanispirochaeta</taxon>
    </lineage>
</organism>
<dbReference type="GO" id="GO:0005524">
    <property type="term" value="F:ATP binding"/>
    <property type="evidence" value="ECO:0007669"/>
    <property type="project" value="UniProtKB-KW"/>
</dbReference>
<keyword evidence="9" id="KW-1133">Transmembrane helix</keyword>
<accession>A0A5C1QHJ9</accession>
<dbReference type="Gene3D" id="3.30.565.10">
    <property type="entry name" value="Histidine kinase-like ATPase, C-terminal domain"/>
    <property type="match status" value="1"/>
</dbReference>
<keyword evidence="8" id="KW-0902">Two-component regulatory system</keyword>
<evidence type="ECO:0000313" key="12">
    <source>
        <dbReference type="EMBL" id="QEN06748.1"/>
    </source>
</evidence>
<dbReference type="InterPro" id="IPR011712">
    <property type="entry name" value="Sig_transdc_His_kin_sub3_dim/P"/>
</dbReference>
<name>A0A5C1QHJ9_9SPIO</name>
<sequence length="415" mass="47867">MKRSPIFFNIQLQKWIVFPMIILCNFAIVALFIFNQKSFLFPVSWTYQFLTILVFNFFTSLLIFFIPEEESSSRGILTAFLFILQLGCKYIMTKPFSTNIWFEFFLIIIMLLESIILLTTAETLLLTTVIMSSILFTDHNEIFWGIEAGTRTWDLKGSLLILTLLISILCIIIKYAHNLLLQYREIQTNQRLIIQKLSTSNSELQQYANIAEEKSMVHERLKMTREIHDTVGYTLTNLLMMLEASTDLVKTNPVKLEKLLNQALEIIKTGHSEIRQSLRILRNTKVKEKNSIESIQNLTGIFMESTGVNVRVEFGNLPWVLNRKIDHIIYRFLQEAMTNALTHGDAKNISIQFWRNEGLIQISIEDDGKGSLDIEQGIGLKGMTERLAEVDGSLSYENTSMGFSIRAVIPWSYDE</sequence>
<evidence type="ECO:0000256" key="2">
    <source>
        <dbReference type="ARBA" id="ARBA00012438"/>
    </source>
</evidence>
<keyword evidence="5" id="KW-0547">Nucleotide-binding</keyword>
<keyword evidence="13" id="KW-1185">Reference proteome</keyword>
<dbReference type="Pfam" id="PF07730">
    <property type="entry name" value="HisKA_3"/>
    <property type="match status" value="1"/>
</dbReference>
<evidence type="ECO:0000259" key="10">
    <source>
        <dbReference type="Pfam" id="PF02518"/>
    </source>
</evidence>
<dbReference type="Proteomes" id="UP000324209">
    <property type="component" value="Chromosome"/>
</dbReference>
<feature type="transmembrane region" description="Helical" evidence="9">
    <location>
        <begin position="15"/>
        <end position="34"/>
    </location>
</feature>
<feature type="domain" description="Signal transduction histidine kinase subgroup 3 dimerisation and phosphoacceptor" evidence="11">
    <location>
        <begin position="219"/>
        <end position="283"/>
    </location>
</feature>
<evidence type="ECO:0000256" key="8">
    <source>
        <dbReference type="ARBA" id="ARBA00023012"/>
    </source>
</evidence>
<keyword evidence="4" id="KW-0808">Transferase</keyword>
<dbReference type="EC" id="2.7.13.3" evidence="2"/>
<protein>
    <recommendedName>
        <fullName evidence="2">histidine kinase</fullName>
        <ecNumber evidence="2">2.7.13.3</ecNumber>
    </recommendedName>
</protein>
<evidence type="ECO:0000256" key="6">
    <source>
        <dbReference type="ARBA" id="ARBA00022777"/>
    </source>
</evidence>
<evidence type="ECO:0000256" key="4">
    <source>
        <dbReference type="ARBA" id="ARBA00022679"/>
    </source>
</evidence>
<dbReference type="KEGG" id="ock:EXM22_01600"/>
<dbReference type="GO" id="GO:0046983">
    <property type="term" value="F:protein dimerization activity"/>
    <property type="evidence" value="ECO:0007669"/>
    <property type="project" value="InterPro"/>
</dbReference>
<evidence type="ECO:0000256" key="1">
    <source>
        <dbReference type="ARBA" id="ARBA00000085"/>
    </source>
</evidence>
<keyword evidence="9" id="KW-0472">Membrane</keyword>
<feature type="transmembrane region" description="Helical" evidence="9">
    <location>
        <begin position="46"/>
        <end position="66"/>
    </location>
</feature>
<keyword evidence="6" id="KW-0418">Kinase</keyword>
<dbReference type="InterPro" id="IPR050482">
    <property type="entry name" value="Sensor_HK_TwoCompSys"/>
</dbReference>
<reference evidence="12 13" key="1">
    <citation type="submission" date="2019-02" db="EMBL/GenBank/DDBJ databases">
        <title>Complete Genome Sequence and Methylome Analysis of free living Spirochaetas.</title>
        <authorList>
            <person name="Fomenkov A."/>
            <person name="Dubinina G."/>
            <person name="Leshcheva N."/>
            <person name="Mikheeva N."/>
            <person name="Grabovich M."/>
            <person name="Vincze T."/>
            <person name="Roberts R.J."/>
        </authorList>
    </citation>
    <scope>NUCLEOTIDE SEQUENCE [LARGE SCALE GENOMIC DNA]</scope>
    <source>
        <strain evidence="12 13">K2</strain>
    </source>
</reference>
<dbReference type="PANTHER" id="PTHR24421:SF10">
    <property type="entry name" value="NITRATE_NITRITE SENSOR PROTEIN NARQ"/>
    <property type="match status" value="1"/>
</dbReference>
<keyword evidence="9" id="KW-0812">Transmembrane</keyword>
<feature type="domain" description="Histidine kinase/HSP90-like ATPase" evidence="10">
    <location>
        <begin position="329"/>
        <end position="409"/>
    </location>
</feature>
<evidence type="ECO:0000313" key="13">
    <source>
        <dbReference type="Proteomes" id="UP000324209"/>
    </source>
</evidence>
<dbReference type="CDD" id="cd16917">
    <property type="entry name" value="HATPase_UhpB-NarQ-NarX-like"/>
    <property type="match status" value="1"/>
</dbReference>